<dbReference type="InterPro" id="IPR044048">
    <property type="entry name" value="Big_12"/>
</dbReference>
<dbReference type="OrthoDB" id="8730513at2"/>
<evidence type="ECO:0000313" key="8">
    <source>
        <dbReference type="Proteomes" id="UP000628442"/>
    </source>
</evidence>
<dbReference type="Gene3D" id="2.60.40.10">
    <property type="entry name" value="Immunoglobulins"/>
    <property type="match status" value="2"/>
</dbReference>
<proteinExistence type="predicted"/>
<evidence type="ECO:0000313" key="5">
    <source>
        <dbReference type="EMBL" id="GGY69746.1"/>
    </source>
</evidence>
<sequence length="933" mass="95826">MLATDRPFLSAATPADDSGAVATGAHIELTFSTAVKAGSGKIYVTNGATQTYLGRDGLLHTRIVGATDTRAIDIGDTSQVTIAGNKVTIDPAADLLGNMAYSVVMEAGVLVDQAGNAYAGLVDGNRLDFTTAQPGDITPPSVLSLALSDDHLETGEHALLTLTLSEAVSGITLADFAVEGGLLEDLATLDGITWTARLVPDAGSEGSGSVAFAPSAAVDQAGNQGIGAPATASFTYATPASLSLRLWNDSGIDDTDFITNAGSDQGLEIHCALPLGEGDRVQVSVDGAEFIDAQQGEGYGYWFASGLQLAAAEGTLTVRVVDAAGTVRTSVAQQYVVDTAAPEASARAATTALAPDSDSGTAGDGITSAGQPWVVVTLAGKAGYRPGDVIEVQEDGYEGPPAGRTVLQAGYFDAGGNLVSQSVRVQLTGGMLHGAEGIHTFFVRIADVAGNTVPGDYSAQMLQLAIDTTAPTLADTAPDEGDVVEGTLPTITLTFDEEMVLDAATMLVLASDSGDVQEFSGKAGDLLWNGDTRELTLTLKHALDAGTHYRLATQGPLQDAAGNAGWVADSVLLRFDTAQGGDGEVIVVPVTPELSLHVDSASASDPGGEAQDGVTNDVRVDVAGLQPGGSWEYSVNGGESWQAGFADYFKLDPVSATYGEGQVRVRQYEAGPESQVSETGMLGPIAIDLTAPGVTIDYASFDFIAGSSTITGQVMGEFDEGDLVEFTVDRGVTWQRAALDGYLYLHDVELGYGGTIGLRVADEAGNLGGPFFNASTVYVADGYGGAFDIGEGEALFAQAGDDRISAGSTGFAFLDGGEGHDTLDVSQVARTGDAAFAMLDLADIAGHLANIEAIDLGDGGSTAFELAFNTESALAMTGGGPLRIAGGADDKVTLDDSQWLWENGDGEFTTWYNGSVAITVDNDIDLVGNFVLV</sequence>
<evidence type="ECO:0000256" key="1">
    <source>
        <dbReference type="ARBA" id="ARBA00022729"/>
    </source>
</evidence>
<dbReference type="Proteomes" id="UP000628442">
    <property type="component" value="Unassembled WGS sequence"/>
</dbReference>
<protein>
    <recommendedName>
        <fullName evidence="9">SbsA Ig-like domain-containing protein</fullName>
    </recommendedName>
</protein>
<reference evidence="6 7" key="2">
    <citation type="submission" date="2019-02" db="EMBL/GenBank/DDBJ databases">
        <title>Draft Genome Sequences of Six Type Strains of the Genus Massilia.</title>
        <authorList>
            <person name="Miess H."/>
            <person name="Frediansyhah A."/>
            <person name="Gross H."/>
        </authorList>
    </citation>
    <scope>NUCLEOTIDE SEQUENCE [LARGE SCALE GENOMIC DNA]</scope>
    <source>
        <strain evidence="6 7">DSM 17472</strain>
    </source>
</reference>
<dbReference type="EMBL" id="CP036401">
    <property type="protein sequence ID" value="QBI03683.1"/>
    <property type="molecule type" value="Genomic_DNA"/>
</dbReference>
<dbReference type="InterPro" id="IPR013783">
    <property type="entry name" value="Ig-like_fold"/>
</dbReference>
<evidence type="ECO:0000259" key="2">
    <source>
        <dbReference type="Pfam" id="PF13205"/>
    </source>
</evidence>
<dbReference type="InterPro" id="IPR044016">
    <property type="entry name" value="Big_13"/>
</dbReference>
<feature type="domain" description="Bacterial Ig-like" evidence="4">
    <location>
        <begin position="137"/>
        <end position="235"/>
    </location>
</feature>
<dbReference type="InterPro" id="IPR014755">
    <property type="entry name" value="Cu-Rt/internalin_Ig-like"/>
</dbReference>
<dbReference type="Pfam" id="PF19077">
    <property type="entry name" value="Big_13"/>
    <property type="match status" value="1"/>
</dbReference>
<evidence type="ECO:0008006" key="9">
    <source>
        <dbReference type="Google" id="ProtNLM"/>
    </source>
</evidence>
<evidence type="ECO:0000259" key="4">
    <source>
        <dbReference type="Pfam" id="PF19078"/>
    </source>
</evidence>
<dbReference type="Gene3D" id="2.60.40.1220">
    <property type="match status" value="1"/>
</dbReference>
<feature type="domain" description="SbsA Ig-like" evidence="2">
    <location>
        <begin position="467"/>
        <end position="577"/>
    </location>
</feature>
<keyword evidence="7" id="KW-1185">Reference proteome</keyword>
<accession>A0A411X471</accession>
<keyword evidence="1" id="KW-0732">Signal</keyword>
<evidence type="ECO:0000313" key="6">
    <source>
        <dbReference type="EMBL" id="QBI03683.1"/>
    </source>
</evidence>
<dbReference type="RefSeq" id="WP_131147776.1">
    <property type="nucleotide sequence ID" value="NZ_BMWV01000027.1"/>
</dbReference>
<dbReference type="Proteomes" id="UP000292307">
    <property type="component" value="Chromosome"/>
</dbReference>
<reference evidence="5" key="3">
    <citation type="submission" date="2022-12" db="EMBL/GenBank/DDBJ databases">
        <authorList>
            <person name="Sun Q."/>
            <person name="Kim S."/>
        </authorList>
    </citation>
    <scope>NUCLEOTIDE SEQUENCE</scope>
    <source>
        <strain evidence="5">KCTC 12343</strain>
    </source>
</reference>
<feature type="domain" description="SbsA Ig-like" evidence="2">
    <location>
        <begin position="4"/>
        <end position="131"/>
    </location>
</feature>
<evidence type="ECO:0000313" key="7">
    <source>
        <dbReference type="Proteomes" id="UP000292307"/>
    </source>
</evidence>
<organism evidence="5 8">
    <name type="scientific">Pseudoduganella albidiflava</name>
    <dbReference type="NCBI Taxonomy" id="321983"/>
    <lineage>
        <taxon>Bacteria</taxon>
        <taxon>Pseudomonadati</taxon>
        <taxon>Pseudomonadota</taxon>
        <taxon>Betaproteobacteria</taxon>
        <taxon>Burkholderiales</taxon>
        <taxon>Oxalobacteraceae</taxon>
        <taxon>Telluria group</taxon>
        <taxon>Pseudoduganella</taxon>
    </lineage>
</organism>
<gene>
    <name evidence="6" type="ORF">EYF70_24755</name>
    <name evidence="5" type="ORF">GCM10007387_59650</name>
</gene>
<dbReference type="InterPro" id="IPR032812">
    <property type="entry name" value="SbsA_Ig"/>
</dbReference>
<dbReference type="Pfam" id="PF13205">
    <property type="entry name" value="Big_5"/>
    <property type="match status" value="2"/>
</dbReference>
<dbReference type="AlphaFoldDB" id="A0A411X471"/>
<name>A0A411X471_9BURK</name>
<dbReference type="EMBL" id="BMWV01000027">
    <property type="protein sequence ID" value="GGY69746.1"/>
    <property type="molecule type" value="Genomic_DNA"/>
</dbReference>
<dbReference type="Pfam" id="PF19078">
    <property type="entry name" value="Big_12"/>
    <property type="match status" value="1"/>
</dbReference>
<feature type="domain" description="Bacterial Ig-like" evidence="3">
    <location>
        <begin position="241"/>
        <end position="339"/>
    </location>
</feature>
<reference evidence="5" key="1">
    <citation type="journal article" date="2014" name="Int. J. Syst. Evol. Microbiol.">
        <title>Complete genome sequence of Corynebacterium casei LMG S-19264T (=DSM 44701T), isolated from a smear-ripened cheese.</title>
        <authorList>
            <consortium name="US DOE Joint Genome Institute (JGI-PGF)"/>
            <person name="Walter F."/>
            <person name="Albersmeier A."/>
            <person name="Kalinowski J."/>
            <person name="Ruckert C."/>
        </authorList>
    </citation>
    <scope>NUCLEOTIDE SEQUENCE</scope>
    <source>
        <strain evidence="5">KCTC 12343</strain>
    </source>
</reference>
<evidence type="ECO:0000259" key="3">
    <source>
        <dbReference type="Pfam" id="PF19077"/>
    </source>
</evidence>